<sequence>MPRQLVIFGRPVPRISSRRVSVLLASLAIFAVFSLLFTAPSSMPGPTLSMSDHKFSMSIPKWKSLPSWNPFKTPAHAPVRQANDTDGQSSWFSDWRWLAIPFSSSYTLDENRALLPVMPRRTEIYCYYDTTIQREEVVKKAESDILLSWRRAWWAQGFKPIILSDAEATNNPLYEELQRMVDIDPGLKTDMMRLLAWENMGGGLLSHYLLFPMSAHDDPLLTYLRRGEYQGLTRWEGLGDGLFAGSKLDITAAIKSALSSSKVKLAQDFLSALPEDKDDEKKTFWVDKPPKSLAYYDVNTLQTKYDKVAKAVTDNRATGLRALNQLITSHLHLTWQSNFNKGIAVLKPLPHHTTTMVQPAVELANRLQKCHESPMQSSCPPNNAKCVPCVSATPLKLSSPSRYRNTTGLYTIGTVPHPYTLHTLNELRDNIDIPWVRRNCPRDAWLTEVTKEYLGTGVGGAPRVLRFKEAVAAEFAASKSIWLPAEQSLPDDMDWHFGFEIPTEGLDLGKSETPVPGPERRPQPVHDPADGPIANPQDLEREPALLKRAKNVVAVPSKDKNDVAVRNAIEAWNLADTEAWKFARAFLARERVERVKFEEEESKYAQGVGTEKDRRDEASWGHWLDTERE</sequence>
<dbReference type="EMBL" id="CM003100">
    <property type="protein sequence ID" value="KUI67616.1"/>
    <property type="molecule type" value="Genomic_DNA"/>
</dbReference>
<name>A0A194VTS9_CYTMA</name>
<feature type="region of interest" description="Disordered" evidence="1">
    <location>
        <begin position="597"/>
        <end position="629"/>
    </location>
</feature>
<dbReference type="PANTHER" id="PTHR42055">
    <property type="entry name" value="YALI0E03476P"/>
    <property type="match status" value="1"/>
</dbReference>
<feature type="compositionally biased region" description="Basic and acidic residues" evidence="1">
    <location>
        <begin position="610"/>
        <end position="629"/>
    </location>
</feature>
<gene>
    <name evidence="2" type="ORF">VM1G_03244</name>
</gene>
<evidence type="ECO:0000313" key="3">
    <source>
        <dbReference type="Proteomes" id="UP000078559"/>
    </source>
</evidence>
<keyword evidence="3" id="KW-1185">Reference proteome</keyword>
<proteinExistence type="predicted"/>
<accession>A0A194VTS9</accession>
<feature type="region of interest" description="Disordered" evidence="1">
    <location>
        <begin position="504"/>
        <end position="537"/>
    </location>
</feature>
<feature type="compositionally biased region" description="Basic and acidic residues" evidence="1">
    <location>
        <begin position="518"/>
        <end position="529"/>
    </location>
</feature>
<organism evidence="2 3">
    <name type="scientific">Cytospora mali</name>
    <name type="common">Apple Valsa canker fungus</name>
    <name type="synonym">Valsa mali</name>
    <dbReference type="NCBI Taxonomy" id="578113"/>
    <lineage>
        <taxon>Eukaryota</taxon>
        <taxon>Fungi</taxon>
        <taxon>Dikarya</taxon>
        <taxon>Ascomycota</taxon>
        <taxon>Pezizomycotina</taxon>
        <taxon>Sordariomycetes</taxon>
        <taxon>Sordariomycetidae</taxon>
        <taxon>Diaporthales</taxon>
        <taxon>Cytosporaceae</taxon>
        <taxon>Cytospora</taxon>
    </lineage>
</organism>
<protein>
    <submittedName>
        <fullName evidence="2">Uncharacterized protein</fullName>
    </submittedName>
</protein>
<evidence type="ECO:0000256" key="1">
    <source>
        <dbReference type="SAM" id="MobiDB-lite"/>
    </source>
</evidence>
<reference evidence="2" key="1">
    <citation type="submission" date="2014-12" db="EMBL/GenBank/DDBJ databases">
        <title>Genome Sequence of Valsa Canker Pathogens Uncovers a Specific Adaption of Colonization on Woody Bark.</title>
        <authorList>
            <person name="Yin Z."/>
            <person name="Liu H."/>
            <person name="Gao X."/>
            <person name="Li Z."/>
            <person name="Song N."/>
            <person name="Ke X."/>
            <person name="Dai Q."/>
            <person name="Wu Y."/>
            <person name="Sun Y."/>
            <person name="Xu J.-R."/>
            <person name="Kang Z.K."/>
            <person name="Wang L."/>
            <person name="Huang L."/>
        </authorList>
    </citation>
    <scope>NUCLEOTIDE SEQUENCE [LARGE SCALE GENOMIC DNA]</scope>
    <source>
        <strain evidence="2">03-8</strain>
    </source>
</reference>
<dbReference type="OrthoDB" id="5312133at2759"/>
<dbReference type="AlphaFoldDB" id="A0A194VTS9"/>
<dbReference type="Proteomes" id="UP000078559">
    <property type="component" value="Chromosome 3"/>
</dbReference>
<evidence type="ECO:0000313" key="2">
    <source>
        <dbReference type="EMBL" id="KUI67616.1"/>
    </source>
</evidence>
<dbReference type="PANTHER" id="PTHR42055:SF1">
    <property type="entry name" value="YALI0E03476P"/>
    <property type="match status" value="1"/>
</dbReference>